<dbReference type="Proteomes" id="UP000316921">
    <property type="component" value="Chromosome"/>
</dbReference>
<organism evidence="2 3">
    <name type="scientific">Engelhardtia mirabilis</name>
    <dbReference type="NCBI Taxonomy" id="2528011"/>
    <lineage>
        <taxon>Bacteria</taxon>
        <taxon>Pseudomonadati</taxon>
        <taxon>Planctomycetota</taxon>
        <taxon>Planctomycetia</taxon>
        <taxon>Planctomycetia incertae sedis</taxon>
        <taxon>Engelhardtia</taxon>
    </lineage>
</organism>
<feature type="region of interest" description="Disordered" evidence="1">
    <location>
        <begin position="105"/>
        <end position="129"/>
    </location>
</feature>
<dbReference type="AlphaFoldDB" id="A0A518BL11"/>
<evidence type="ECO:0000313" key="3">
    <source>
        <dbReference type="Proteomes" id="UP000316921"/>
    </source>
</evidence>
<accession>A0A518BL11</accession>
<evidence type="ECO:0000256" key="1">
    <source>
        <dbReference type="SAM" id="MobiDB-lite"/>
    </source>
</evidence>
<reference evidence="2 3" key="1">
    <citation type="submission" date="2019-02" db="EMBL/GenBank/DDBJ databases">
        <title>Deep-cultivation of Planctomycetes and their phenomic and genomic characterization uncovers novel biology.</title>
        <authorList>
            <person name="Wiegand S."/>
            <person name="Jogler M."/>
            <person name="Boedeker C."/>
            <person name="Pinto D."/>
            <person name="Vollmers J."/>
            <person name="Rivas-Marin E."/>
            <person name="Kohn T."/>
            <person name="Peeters S.H."/>
            <person name="Heuer A."/>
            <person name="Rast P."/>
            <person name="Oberbeckmann S."/>
            <person name="Bunk B."/>
            <person name="Jeske O."/>
            <person name="Meyerdierks A."/>
            <person name="Storesund J.E."/>
            <person name="Kallscheuer N."/>
            <person name="Luecker S."/>
            <person name="Lage O.M."/>
            <person name="Pohl T."/>
            <person name="Merkel B.J."/>
            <person name="Hornburger P."/>
            <person name="Mueller R.-W."/>
            <person name="Bruemmer F."/>
            <person name="Labrenz M."/>
            <person name="Spormann A.M."/>
            <person name="Op den Camp H."/>
            <person name="Overmann J."/>
            <person name="Amann R."/>
            <person name="Jetten M.S.M."/>
            <person name="Mascher T."/>
            <person name="Medema M.H."/>
            <person name="Devos D.P."/>
            <person name="Kaster A.-K."/>
            <person name="Ovreas L."/>
            <person name="Rohde M."/>
            <person name="Galperin M.Y."/>
            <person name="Jogler C."/>
        </authorList>
    </citation>
    <scope>NUCLEOTIDE SEQUENCE [LARGE SCALE GENOMIC DNA]</scope>
    <source>
        <strain evidence="2 3">Pla133</strain>
    </source>
</reference>
<proteinExistence type="predicted"/>
<keyword evidence="3" id="KW-1185">Reference proteome</keyword>
<dbReference type="RefSeq" id="WP_145066018.1">
    <property type="nucleotide sequence ID" value="NZ_CP036287.1"/>
</dbReference>
<dbReference type="EMBL" id="CP036287">
    <property type="protein sequence ID" value="QDU67659.1"/>
    <property type="molecule type" value="Genomic_DNA"/>
</dbReference>
<protein>
    <submittedName>
        <fullName evidence="2">Uncharacterized protein</fullName>
    </submittedName>
</protein>
<dbReference type="KEGG" id="pbap:Pla133_27470"/>
<gene>
    <name evidence="2" type="ORF">Pla133_27470</name>
</gene>
<evidence type="ECO:0000313" key="2">
    <source>
        <dbReference type="EMBL" id="QDU67659.1"/>
    </source>
</evidence>
<sequence length="143" mass="15318">MKRAEHVAKTLAFLGECYPGLRNGGPAQLAAWSAILGSYSLAQLLEAAEAVARTHTYGIPAPAHLVEAIEGRLVWSQVPYRDIWGSLRVDGNGRRVTEAKLVRRFPDGREEPADDALDDERPMLPPGAKTAGMLAAELAGGDS</sequence>
<name>A0A518BL11_9BACT</name>